<reference evidence="17 18" key="1">
    <citation type="submission" date="2019-07" db="EMBL/GenBank/DDBJ databases">
        <title>Draft genome for Aliikangiella sp. M105.</title>
        <authorList>
            <person name="Wang G."/>
        </authorList>
    </citation>
    <scope>NUCLEOTIDE SEQUENCE [LARGE SCALE GENOMIC DNA]</scope>
    <source>
        <strain evidence="17 18">M105</strain>
    </source>
</reference>
<comment type="caution">
    <text evidence="17">The sequence shown here is derived from an EMBL/GenBank/DDBJ whole genome shotgun (WGS) entry which is preliminary data.</text>
</comment>
<dbReference type="OrthoDB" id="5389341at2"/>
<dbReference type="CDD" id="cd06558">
    <property type="entry name" value="crotonase-like"/>
    <property type="match status" value="1"/>
</dbReference>
<dbReference type="InterPro" id="IPR001753">
    <property type="entry name" value="Enoyl-CoA_hydra/iso"/>
</dbReference>
<evidence type="ECO:0000256" key="13">
    <source>
        <dbReference type="ARBA" id="ARBA00023268"/>
    </source>
</evidence>
<dbReference type="GO" id="GO:0070403">
    <property type="term" value="F:NAD+ binding"/>
    <property type="evidence" value="ECO:0007669"/>
    <property type="project" value="InterPro"/>
</dbReference>
<dbReference type="InterPro" id="IPR050136">
    <property type="entry name" value="FA_oxidation_alpha_subunit"/>
</dbReference>
<evidence type="ECO:0000256" key="10">
    <source>
        <dbReference type="ARBA" id="ARBA00023098"/>
    </source>
</evidence>
<accession>A0A545UAJ0</accession>
<dbReference type="RefSeq" id="WP_142932407.1">
    <property type="nucleotide sequence ID" value="NZ_ML660166.1"/>
</dbReference>
<keyword evidence="18" id="KW-1185">Reference proteome</keyword>
<gene>
    <name evidence="17" type="primary">fadJ</name>
    <name evidence="17" type="ORF">FLL46_16360</name>
</gene>
<comment type="similarity">
    <text evidence="2">In the central section; belongs to the 3-hydroxyacyl-CoA dehydrogenase family.</text>
</comment>
<keyword evidence="5" id="KW-0963">Cytoplasm</keyword>
<comment type="similarity">
    <text evidence="3">In the N-terminal section; belongs to the enoyl-CoA hydratase/isomerase family.</text>
</comment>
<dbReference type="NCBIfam" id="NF008363">
    <property type="entry name" value="PRK11154.1"/>
    <property type="match status" value="1"/>
</dbReference>
<evidence type="ECO:0000313" key="18">
    <source>
        <dbReference type="Proteomes" id="UP000315439"/>
    </source>
</evidence>
<evidence type="ECO:0000256" key="3">
    <source>
        <dbReference type="ARBA" id="ARBA00008750"/>
    </source>
</evidence>
<dbReference type="SUPFAM" id="SSF52096">
    <property type="entry name" value="ClpP/crotonase"/>
    <property type="match status" value="1"/>
</dbReference>
<feature type="domain" description="3-hydroxyacyl-CoA dehydrogenase C-terminal" evidence="15">
    <location>
        <begin position="514"/>
        <end position="607"/>
    </location>
</feature>
<dbReference type="PANTHER" id="PTHR43612:SF3">
    <property type="entry name" value="TRIFUNCTIONAL ENZYME SUBUNIT ALPHA, MITOCHONDRIAL"/>
    <property type="match status" value="1"/>
</dbReference>
<dbReference type="PROSITE" id="PS00067">
    <property type="entry name" value="3HCDH"/>
    <property type="match status" value="1"/>
</dbReference>
<comment type="pathway">
    <text evidence="1">Lipid metabolism; fatty acid beta-oxidation.</text>
</comment>
<dbReference type="FunFam" id="3.40.50.720:FF:000009">
    <property type="entry name" value="Fatty oxidation complex, alpha subunit"/>
    <property type="match status" value="1"/>
</dbReference>
<dbReference type="FunFam" id="3.90.226.10:FF:000011">
    <property type="entry name" value="Fatty acid oxidation complex subunit alpha"/>
    <property type="match status" value="1"/>
</dbReference>
<comment type="catalytic activity">
    <reaction evidence="14">
        <text>a (3S)-3-hydroxyacyl-CoA + NAD(+) = a 3-oxoacyl-CoA + NADH + H(+)</text>
        <dbReference type="Rhea" id="RHEA:22432"/>
        <dbReference type="ChEBI" id="CHEBI:15378"/>
        <dbReference type="ChEBI" id="CHEBI:57318"/>
        <dbReference type="ChEBI" id="CHEBI:57540"/>
        <dbReference type="ChEBI" id="CHEBI:57945"/>
        <dbReference type="ChEBI" id="CHEBI:90726"/>
        <dbReference type="EC" id="1.1.1.35"/>
    </reaction>
</comment>
<dbReference type="GO" id="GO:0016509">
    <property type="term" value="F:long-chain (3S)-3-hydroxyacyl-CoA dehydrogenase (NAD+) activity"/>
    <property type="evidence" value="ECO:0007669"/>
    <property type="project" value="TreeGrafter"/>
</dbReference>
<feature type="domain" description="3-hydroxyacyl-CoA dehydrogenase NAD binding" evidence="16">
    <location>
        <begin position="333"/>
        <end position="511"/>
    </location>
</feature>
<dbReference type="SUPFAM" id="SSF48179">
    <property type="entry name" value="6-phosphogluconate dehydrogenase C-terminal domain-like"/>
    <property type="match status" value="2"/>
</dbReference>
<dbReference type="NCBIfam" id="TIGR02440">
    <property type="entry name" value="FadJ"/>
    <property type="match status" value="1"/>
</dbReference>
<dbReference type="UniPathway" id="UPA00659"/>
<dbReference type="InterPro" id="IPR008927">
    <property type="entry name" value="6-PGluconate_DH-like_C_sf"/>
</dbReference>
<dbReference type="Gene3D" id="3.40.50.720">
    <property type="entry name" value="NAD(P)-binding Rossmann-like Domain"/>
    <property type="match status" value="1"/>
</dbReference>
<dbReference type="AlphaFoldDB" id="A0A545UAJ0"/>
<protein>
    <recommendedName>
        <fullName evidence="4">enoyl-CoA hydratase</fullName>
        <ecNumber evidence="4">4.2.1.17</ecNumber>
    </recommendedName>
</protein>
<evidence type="ECO:0000256" key="5">
    <source>
        <dbReference type="ARBA" id="ARBA00022490"/>
    </source>
</evidence>
<dbReference type="Proteomes" id="UP000315439">
    <property type="component" value="Unassembled WGS sequence"/>
</dbReference>
<evidence type="ECO:0000259" key="16">
    <source>
        <dbReference type="Pfam" id="PF02737"/>
    </source>
</evidence>
<evidence type="ECO:0000256" key="8">
    <source>
        <dbReference type="ARBA" id="ARBA00023002"/>
    </source>
</evidence>
<dbReference type="InterPro" id="IPR006180">
    <property type="entry name" value="3-OHacyl-CoA_DH_CS"/>
</dbReference>
<dbReference type="Gene3D" id="3.90.226.10">
    <property type="entry name" value="2-enoyl-CoA Hydratase, Chain A, domain 1"/>
    <property type="match status" value="1"/>
</dbReference>
<evidence type="ECO:0000313" key="17">
    <source>
        <dbReference type="EMBL" id="TQV86484.1"/>
    </source>
</evidence>
<evidence type="ECO:0000256" key="14">
    <source>
        <dbReference type="ARBA" id="ARBA00049556"/>
    </source>
</evidence>
<dbReference type="GO" id="GO:0006635">
    <property type="term" value="P:fatty acid beta-oxidation"/>
    <property type="evidence" value="ECO:0007669"/>
    <property type="project" value="UniProtKB-UniPathway"/>
</dbReference>
<keyword evidence="6" id="KW-0276">Fatty acid metabolism</keyword>
<dbReference type="InterPro" id="IPR012802">
    <property type="entry name" value="FadJ"/>
</dbReference>
<keyword evidence="12 17" id="KW-0456">Lyase</keyword>
<dbReference type="GO" id="GO:0008692">
    <property type="term" value="F:3-hydroxybutyryl-CoA epimerase activity"/>
    <property type="evidence" value="ECO:0007669"/>
    <property type="project" value="InterPro"/>
</dbReference>
<dbReference type="EMBL" id="VIKS01000010">
    <property type="protein sequence ID" value="TQV86484.1"/>
    <property type="molecule type" value="Genomic_DNA"/>
</dbReference>
<dbReference type="Pfam" id="PF00378">
    <property type="entry name" value="ECH_1"/>
    <property type="match status" value="1"/>
</dbReference>
<dbReference type="Pfam" id="PF02737">
    <property type="entry name" value="3HCDH_N"/>
    <property type="match status" value="1"/>
</dbReference>
<evidence type="ECO:0000256" key="12">
    <source>
        <dbReference type="ARBA" id="ARBA00023239"/>
    </source>
</evidence>
<feature type="domain" description="3-hydroxyacyl-CoA dehydrogenase C-terminal" evidence="15">
    <location>
        <begin position="636"/>
        <end position="721"/>
    </location>
</feature>
<dbReference type="SUPFAM" id="SSF51735">
    <property type="entry name" value="NAD(P)-binding Rossmann-fold domains"/>
    <property type="match status" value="1"/>
</dbReference>
<proteinExistence type="inferred from homology"/>
<evidence type="ECO:0000256" key="9">
    <source>
        <dbReference type="ARBA" id="ARBA00023027"/>
    </source>
</evidence>
<evidence type="ECO:0000256" key="2">
    <source>
        <dbReference type="ARBA" id="ARBA00007005"/>
    </source>
</evidence>
<dbReference type="GO" id="GO:0004300">
    <property type="term" value="F:enoyl-CoA hydratase activity"/>
    <property type="evidence" value="ECO:0007669"/>
    <property type="project" value="UniProtKB-EC"/>
</dbReference>
<dbReference type="EC" id="4.2.1.17" evidence="4"/>
<keyword evidence="11 17" id="KW-0413">Isomerase</keyword>
<sequence>MNANKKSAFSLQVSDNGIGWITIDVPGESQNTLRGEFVDEITALFDEIESNSGIKALILTSGKDDNFVAGADIAMLESIKTAQEATELALTGHKVFSRLENMNMPVVAAIHGACLGGGLELTLACSHRVCTDDRSTKLGLPEVQLGVLPGGGGTQRLPRLVGIASALDMMLTGRQLVAKQAKKLGLVDEVVPLANLRKAAEKIAIRQIGRKRRKISELKLELKPSSLLKLPELQKLVLETSSFGRNIIFDKALQTVNKKTHGNYPSPPKIIECVKVGMEEGFEAGMATEAKLFGELVVSPESEQLMNIFFATTELKKDSGVESDAKPQNIARVGVLGGGLMGAGIAFVTADKAGKPVRIKDMNSEGINHALKYCWEIYRKRIKRKRISINHASKRFAAISGTTDYSGFKRVNLVVEAVFEDLDLKQKMVKEIEENCHEDVIFATNTSSIPISDIASASQRPERVVGLHYFSPVDKMPLLEIIKSDKTSDEVIATCVEFGRQQGKTVIVVRDGAGFYVNRILAPYMNEAGQLVAESVAVDRLDKALVNAGFPVGPMTLLDEVGIDVATKVAPILEEAFGSRMAPPAMFDKLKSDDRKGRKNGRGFYRYDVKGSKPVDESIYLALGIQPGNTMDDSTIVQRCLLMMVNEAVRCLEDGIIRNVRDGDIGAIFGIGFPPFLGGPFRYIDSIGAQEIVKQMEMLEKIHGERFKPAQLLVEKAEAGEKFYPSKD</sequence>
<evidence type="ECO:0000256" key="1">
    <source>
        <dbReference type="ARBA" id="ARBA00005005"/>
    </source>
</evidence>
<keyword evidence="13" id="KW-0511">Multifunctional enzyme</keyword>
<evidence type="ECO:0000256" key="6">
    <source>
        <dbReference type="ARBA" id="ARBA00022832"/>
    </source>
</evidence>
<keyword evidence="10" id="KW-0443">Lipid metabolism</keyword>
<evidence type="ECO:0000256" key="4">
    <source>
        <dbReference type="ARBA" id="ARBA00012076"/>
    </source>
</evidence>
<dbReference type="Gene3D" id="1.10.1040.50">
    <property type="match status" value="1"/>
</dbReference>
<dbReference type="InterPro" id="IPR006176">
    <property type="entry name" value="3-OHacyl-CoA_DH_NAD-bd"/>
</dbReference>
<evidence type="ECO:0000259" key="15">
    <source>
        <dbReference type="Pfam" id="PF00725"/>
    </source>
</evidence>
<dbReference type="InterPro" id="IPR036291">
    <property type="entry name" value="NAD(P)-bd_dom_sf"/>
</dbReference>
<dbReference type="InterPro" id="IPR029045">
    <property type="entry name" value="ClpP/crotonase-like_dom_sf"/>
</dbReference>
<evidence type="ECO:0000256" key="7">
    <source>
        <dbReference type="ARBA" id="ARBA00022963"/>
    </source>
</evidence>
<dbReference type="Pfam" id="PF00725">
    <property type="entry name" value="3HCDH"/>
    <property type="match status" value="2"/>
</dbReference>
<name>A0A545UAJ0_9GAMM</name>
<dbReference type="PANTHER" id="PTHR43612">
    <property type="entry name" value="TRIFUNCTIONAL ENZYME SUBUNIT ALPHA"/>
    <property type="match status" value="1"/>
</dbReference>
<keyword evidence="8 17" id="KW-0560">Oxidoreductase</keyword>
<evidence type="ECO:0000256" key="11">
    <source>
        <dbReference type="ARBA" id="ARBA00023235"/>
    </source>
</evidence>
<keyword evidence="9" id="KW-0520">NAD</keyword>
<organism evidence="17 18">
    <name type="scientific">Aliikangiella coralliicola</name>
    <dbReference type="NCBI Taxonomy" id="2592383"/>
    <lineage>
        <taxon>Bacteria</taxon>
        <taxon>Pseudomonadati</taxon>
        <taxon>Pseudomonadota</taxon>
        <taxon>Gammaproteobacteria</taxon>
        <taxon>Oceanospirillales</taxon>
        <taxon>Pleioneaceae</taxon>
        <taxon>Aliikangiella</taxon>
    </lineage>
</organism>
<dbReference type="InterPro" id="IPR006108">
    <property type="entry name" value="3HC_DH_C"/>
</dbReference>
<keyword evidence="7" id="KW-0442">Lipid degradation</keyword>